<evidence type="ECO:0000313" key="3">
    <source>
        <dbReference type="Proteomes" id="UP001470288"/>
    </source>
</evidence>
<gene>
    <name evidence="2" type="ORF">WMO62_14290</name>
</gene>
<sequence length="159" mass="17339">MSIIKAKEYLKSVGYEDRVIEFAESTATVAEAAEAVGVEPAMIAKTMSFLVGDKAILILAEGTARVDNRKYKDTFHVKAKMIPFDEVEQYIGHAPGGVCPFGINEGVDVYLDESLRQFDTVYPAAGNDHSAVRLAVPELEKIAGAKGWIDVCKEPEKSE</sequence>
<dbReference type="Proteomes" id="UP001470288">
    <property type="component" value="Unassembled WGS sequence"/>
</dbReference>
<dbReference type="Gene3D" id="3.90.960.10">
    <property type="entry name" value="YbaK/aminoacyl-tRNA synthetase-associated domain"/>
    <property type="match status" value="1"/>
</dbReference>
<protein>
    <submittedName>
        <fullName evidence="2">YbaK/EbsC family protein</fullName>
    </submittedName>
</protein>
<dbReference type="PANTHER" id="PTHR30411">
    <property type="entry name" value="CYTOPLASMIC PROTEIN"/>
    <property type="match status" value="1"/>
</dbReference>
<dbReference type="RefSeq" id="WP_349145079.1">
    <property type="nucleotide sequence ID" value="NZ_JBBMFC010000036.1"/>
</dbReference>
<proteinExistence type="predicted"/>
<organism evidence="2 3">
    <name type="scientific">Hominiventricola aquisgranensis</name>
    <dbReference type="NCBI Taxonomy" id="3133164"/>
    <lineage>
        <taxon>Bacteria</taxon>
        <taxon>Bacillati</taxon>
        <taxon>Bacillota</taxon>
        <taxon>Clostridia</taxon>
        <taxon>Lachnospirales</taxon>
        <taxon>Lachnospiraceae</taxon>
        <taxon>Hominiventricola</taxon>
    </lineage>
</organism>
<evidence type="ECO:0000259" key="1">
    <source>
        <dbReference type="Pfam" id="PF04073"/>
    </source>
</evidence>
<comment type="caution">
    <text evidence="2">The sequence shown here is derived from an EMBL/GenBank/DDBJ whole genome shotgun (WGS) entry which is preliminary data.</text>
</comment>
<dbReference type="InterPro" id="IPR036754">
    <property type="entry name" value="YbaK/aa-tRNA-synt-asso_dom_sf"/>
</dbReference>
<dbReference type="CDD" id="cd04333">
    <property type="entry name" value="ProX_deacylase"/>
    <property type="match status" value="1"/>
</dbReference>
<keyword evidence="3" id="KW-1185">Reference proteome</keyword>
<dbReference type="Pfam" id="PF04073">
    <property type="entry name" value="tRNA_edit"/>
    <property type="match status" value="1"/>
</dbReference>
<dbReference type="EMBL" id="JBBMFC010000036">
    <property type="protein sequence ID" value="MEQ2579980.1"/>
    <property type="molecule type" value="Genomic_DNA"/>
</dbReference>
<dbReference type="PANTHER" id="PTHR30411:SF1">
    <property type="entry name" value="CYTOPLASMIC PROTEIN"/>
    <property type="match status" value="1"/>
</dbReference>
<feature type="domain" description="YbaK/aminoacyl-tRNA synthetase-associated" evidence="1">
    <location>
        <begin position="24"/>
        <end position="141"/>
    </location>
</feature>
<accession>A0ABV1I574</accession>
<dbReference type="SUPFAM" id="SSF55826">
    <property type="entry name" value="YbaK/ProRS associated domain"/>
    <property type="match status" value="1"/>
</dbReference>
<name>A0ABV1I574_9FIRM</name>
<evidence type="ECO:0000313" key="2">
    <source>
        <dbReference type="EMBL" id="MEQ2579980.1"/>
    </source>
</evidence>
<dbReference type="InterPro" id="IPR007214">
    <property type="entry name" value="YbaK/aa-tRNA-synth-assoc-dom"/>
</dbReference>
<reference evidence="2 3" key="1">
    <citation type="submission" date="2024-03" db="EMBL/GenBank/DDBJ databases">
        <title>Human intestinal bacterial collection.</title>
        <authorList>
            <person name="Pauvert C."/>
            <person name="Hitch T.C.A."/>
            <person name="Clavel T."/>
        </authorList>
    </citation>
    <scope>NUCLEOTIDE SEQUENCE [LARGE SCALE GENOMIC DNA]</scope>
    <source>
        <strain evidence="2 3">CLA-AA-H78B</strain>
    </source>
</reference>